<protein>
    <recommendedName>
        <fullName evidence="2">Glycosyltransferase RgtA/B/C/D-like domain-containing protein</fullName>
    </recommendedName>
</protein>
<keyword evidence="1" id="KW-0472">Membrane</keyword>
<keyword evidence="1" id="KW-0812">Transmembrane</keyword>
<proteinExistence type="predicted"/>
<feature type="transmembrane region" description="Helical" evidence="1">
    <location>
        <begin position="444"/>
        <end position="463"/>
    </location>
</feature>
<feature type="transmembrane region" description="Helical" evidence="1">
    <location>
        <begin position="294"/>
        <end position="312"/>
    </location>
</feature>
<comment type="caution">
    <text evidence="3">The sequence shown here is derived from an EMBL/GenBank/DDBJ whole genome shotgun (WGS) entry which is preliminary data.</text>
</comment>
<reference evidence="3 4" key="1">
    <citation type="journal article" date="2016" name="Sci. Rep.">
        <title>Metabolic traits of an uncultured archaeal lineage -MSBL1- from brine pools of the Red Sea.</title>
        <authorList>
            <person name="Mwirichia R."/>
            <person name="Alam I."/>
            <person name="Rashid M."/>
            <person name="Vinu M."/>
            <person name="Ba-Alawi W."/>
            <person name="Anthony Kamau A."/>
            <person name="Kamanda Ngugi D."/>
            <person name="Goker M."/>
            <person name="Klenk H.P."/>
            <person name="Bajic V."/>
            <person name="Stingl U."/>
        </authorList>
    </citation>
    <scope>NUCLEOTIDE SEQUENCE [LARGE SCALE GENOMIC DNA]</scope>
    <source>
        <strain evidence="3">SCGC-AAA382K21</strain>
    </source>
</reference>
<organism evidence="3 4">
    <name type="scientific">candidate division MSBL1 archaeon SCGC-AAA382K21</name>
    <dbReference type="NCBI Taxonomy" id="1698283"/>
    <lineage>
        <taxon>Archaea</taxon>
        <taxon>Methanobacteriati</taxon>
        <taxon>Methanobacteriota</taxon>
        <taxon>candidate division MSBL1</taxon>
    </lineage>
</organism>
<gene>
    <name evidence="3" type="ORF">AKJ54_00505</name>
</gene>
<evidence type="ECO:0000256" key="1">
    <source>
        <dbReference type="SAM" id="Phobius"/>
    </source>
</evidence>
<feature type="transmembrane region" description="Helical" evidence="1">
    <location>
        <begin position="255"/>
        <end position="273"/>
    </location>
</feature>
<evidence type="ECO:0000259" key="2">
    <source>
        <dbReference type="Pfam" id="PF13231"/>
    </source>
</evidence>
<keyword evidence="4" id="KW-1185">Reference proteome</keyword>
<evidence type="ECO:0000313" key="3">
    <source>
        <dbReference type="EMBL" id="KXB07263.1"/>
    </source>
</evidence>
<feature type="transmembrane region" description="Helical" evidence="1">
    <location>
        <begin position="12"/>
        <end position="33"/>
    </location>
</feature>
<dbReference type="AlphaFoldDB" id="A0A133VLG8"/>
<dbReference type="Pfam" id="PF13231">
    <property type="entry name" value="PMT_2"/>
    <property type="match status" value="1"/>
</dbReference>
<feature type="transmembrane region" description="Helical" evidence="1">
    <location>
        <begin position="137"/>
        <end position="156"/>
    </location>
</feature>
<sequence>MAMLDRKISSSLKWIVLFILIAVVFTAIKYPYFENSFASGHQSKYQRAVGPAISMEETNNPLHYELFFHSNPLSDDPGVYGTLPRQIPLRTWGLYLTYEFFPNNSLEYNTRLFFNMLGVLILLFAFVYFSKMFNREFSVIFIALLAIAPLFNWFTFNTPLDTMYFLFWFPALIFLEKFFESRDDRYLFIAGLLGGVGVNQKLTLLILLIPIALILFLYYSKKKEDFFTSLTLFFPLLLVPSAVHRLTISKMPSEPLISILGFSVLILGLYIVYRNIGKIKYYLNSFYGHIFRRRLFTIALFMGIIFASHFVLRFGNYYFYFESFISLTKPDLLFNPELYRHMLNNFIKPEITQNIYLLGLIGIVILPISNFSRKIKISLFAFLVSVLFFWATASISIFPHRYYRTPFSLVFSLFATIPIYLMVKKVGELIRICFGSLGKNSIKLGIAVLLVLLLVFPACYDTTTDYISEEREGVHEAAEYLENNTSRSDLFIRGGGRSDILALYSLRKSVIPYHWHENVREKVNNLGFKEAMDRYDIKYMVSEGEPSWNYIVGAFTDKYSLRAGGRERWVKYKIGEIKELNWDTGGELGEVVEELEIKSYFELEKELEELRKKYENSQEGRGLSRFSRL</sequence>
<keyword evidence="1" id="KW-1133">Transmembrane helix</keyword>
<accession>A0A133VLG8</accession>
<feature type="transmembrane region" description="Helical" evidence="1">
    <location>
        <begin position="355"/>
        <end position="372"/>
    </location>
</feature>
<feature type="transmembrane region" description="Helical" evidence="1">
    <location>
        <begin position="226"/>
        <end position="243"/>
    </location>
</feature>
<feature type="transmembrane region" description="Helical" evidence="1">
    <location>
        <begin position="202"/>
        <end position="219"/>
    </location>
</feature>
<dbReference type="InterPro" id="IPR038731">
    <property type="entry name" value="RgtA/B/C-like"/>
</dbReference>
<dbReference type="Proteomes" id="UP000070504">
    <property type="component" value="Unassembled WGS sequence"/>
</dbReference>
<feature type="transmembrane region" description="Helical" evidence="1">
    <location>
        <begin position="112"/>
        <end position="130"/>
    </location>
</feature>
<feature type="transmembrane region" description="Helical" evidence="1">
    <location>
        <begin position="405"/>
        <end position="423"/>
    </location>
</feature>
<feature type="domain" description="Glycosyltransferase RgtA/B/C/D-like" evidence="2">
    <location>
        <begin position="88"/>
        <end position="238"/>
    </location>
</feature>
<feature type="transmembrane region" description="Helical" evidence="1">
    <location>
        <begin position="379"/>
        <end position="399"/>
    </location>
</feature>
<evidence type="ECO:0000313" key="4">
    <source>
        <dbReference type="Proteomes" id="UP000070504"/>
    </source>
</evidence>
<name>A0A133VLG8_9EURY</name>
<dbReference type="EMBL" id="LHYH01000007">
    <property type="protein sequence ID" value="KXB07263.1"/>
    <property type="molecule type" value="Genomic_DNA"/>
</dbReference>